<evidence type="ECO:0000313" key="4">
    <source>
        <dbReference type="Proteomes" id="UP001497516"/>
    </source>
</evidence>
<dbReference type="PANTHER" id="PTHR31286">
    <property type="entry name" value="GLYCINE-RICH CELL WALL STRUCTURAL PROTEIN 1.8-LIKE"/>
    <property type="match status" value="1"/>
</dbReference>
<reference evidence="3 4" key="1">
    <citation type="submission" date="2024-04" db="EMBL/GenBank/DDBJ databases">
        <authorList>
            <person name="Fracassetti M."/>
        </authorList>
    </citation>
    <scope>NUCLEOTIDE SEQUENCE [LARGE SCALE GENOMIC DNA]</scope>
</reference>
<dbReference type="InterPro" id="IPR025836">
    <property type="entry name" value="Zn_knuckle_CX2CX4HX4C"/>
</dbReference>
<dbReference type="PANTHER" id="PTHR31286:SF167">
    <property type="entry name" value="OS09G0268800 PROTEIN"/>
    <property type="match status" value="1"/>
</dbReference>
<feature type="compositionally biased region" description="Basic and acidic residues" evidence="1">
    <location>
        <begin position="526"/>
        <end position="553"/>
    </location>
</feature>
<feature type="region of interest" description="Disordered" evidence="1">
    <location>
        <begin position="1"/>
        <end position="157"/>
    </location>
</feature>
<evidence type="ECO:0000259" key="2">
    <source>
        <dbReference type="Pfam" id="PF14392"/>
    </source>
</evidence>
<organism evidence="3 4">
    <name type="scientific">Linum trigynum</name>
    <dbReference type="NCBI Taxonomy" id="586398"/>
    <lineage>
        <taxon>Eukaryota</taxon>
        <taxon>Viridiplantae</taxon>
        <taxon>Streptophyta</taxon>
        <taxon>Embryophyta</taxon>
        <taxon>Tracheophyta</taxon>
        <taxon>Spermatophyta</taxon>
        <taxon>Magnoliopsida</taxon>
        <taxon>eudicotyledons</taxon>
        <taxon>Gunneridae</taxon>
        <taxon>Pentapetalae</taxon>
        <taxon>rosids</taxon>
        <taxon>fabids</taxon>
        <taxon>Malpighiales</taxon>
        <taxon>Linaceae</taxon>
        <taxon>Linum</taxon>
    </lineage>
</organism>
<dbReference type="Proteomes" id="UP001497516">
    <property type="component" value="Chromosome 10"/>
</dbReference>
<evidence type="ECO:0000256" key="1">
    <source>
        <dbReference type="SAM" id="MobiDB-lite"/>
    </source>
</evidence>
<feature type="compositionally biased region" description="Basic and acidic residues" evidence="1">
    <location>
        <begin position="44"/>
        <end position="55"/>
    </location>
</feature>
<keyword evidence="4" id="KW-1185">Reference proteome</keyword>
<name>A0AAV2CTF0_9ROSI</name>
<dbReference type="Pfam" id="PF14392">
    <property type="entry name" value="zf-CCHC_4"/>
    <property type="match status" value="1"/>
</dbReference>
<feature type="region of interest" description="Disordered" evidence="1">
    <location>
        <begin position="490"/>
        <end position="670"/>
    </location>
</feature>
<dbReference type="InterPro" id="IPR040256">
    <property type="entry name" value="At4g02000-like"/>
</dbReference>
<feature type="compositionally biased region" description="Low complexity" evidence="1">
    <location>
        <begin position="1"/>
        <end position="15"/>
    </location>
</feature>
<evidence type="ECO:0000313" key="3">
    <source>
        <dbReference type="EMBL" id="CAL1359859.1"/>
    </source>
</evidence>
<feature type="region of interest" description="Disordered" evidence="1">
    <location>
        <begin position="169"/>
        <end position="260"/>
    </location>
</feature>
<feature type="compositionally biased region" description="Basic and acidic residues" evidence="1">
    <location>
        <begin position="99"/>
        <end position="110"/>
    </location>
</feature>
<feature type="compositionally biased region" description="Basic and acidic residues" evidence="1">
    <location>
        <begin position="586"/>
        <end position="608"/>
    </location>
</feature>
<gene>
    <name evidence="3" type="ORF">LTRI10_LOCUS7325</name>
</gene>
<feature type="domain" description="Zinc knuckle CX2CX4HX4C" evidence="2">
    <location>
        <begin position="435"/>
        <end position="460"/>
    </location>
</feature>
<dbReference type="EMBL" id="OZ034814">
    <property type="protein sequence ID" value="CAL1359859.1"/>
    <property type="molecule type" value="Genomic_DNA"/>
</dbReference>
<accession>A0AAV2CTF0</accession>
<dbReference type="AlphaFoldDB" id="A0AAV2CTF0"/>
<feature type="compositionally biased region" description="Basic and acidic residues" evidence="1">
    <location>
        <begin position="178"/>
        <end position="197"/>
    </location>
</feature>
<feature type="compositionally biased region" description="Polar residues" evidence="1">
    <location>
        <begin position="145"/>
        <end position="156"/>
    </location>
</feature>
<protein>
    <recommendedName>
        <fullName evidence="2">Zinc knuckle CX2CX4HX4C domain-containing protein</fullName>
    </recommendedName>
</protein>
<sequence>MSLSSPLLTELSSEPNGSFSVPVVGSAPAQPESAINILQPPAADCKDLYDKKEGGRINTSTTGEIRAENGQGRGRTAEDIKKRGIWKPPDWGKSTFRCQKGEKKNREVQRNRRATGDYPEVDTSNRKRRDGSLEPSADEAEAEKQNMSNTSQQGNNECIDKMQNHIQQGEIKGSLPKEGFKEGEKGRRRAPAFERNPKPRTLYSSKHPLFYPANNKNRKDRERTPPLTMDINNNRAPSRAREESRLTQSSIRSRADRPILTSTGGRGISMLLGKMLTENRVALAKAAGAARYAWGGYGEVNVQPTETQNLFIFTFSNEEIREKIWRVRPWSLSNTLTAVEKYNGRGKPEEVPMEKVAMWVQIHGMHQNQRSEQNMVVIGTHYFPGFLDLDRASLEFSGYRKFLRILVEVDLREPVPIGFDFPFTDEITGEEHCDIIDFKYERLVELCYFCGRIGHNWPTCWRMNEERKRNGIAYLSEVYNSSLKAGIDSPHRNQAASFRSSREGGKLPRLISGKGENELGKSGALEGRRGSDGGKGEGELGKPGKMEGRRWRGEVGNGGRELGREHTNPSRFHSKKGGAGIPWRGRTRDAGQRKRKIPKGDGSNKPELGDGQGSGGDGERAVFGRGTAQPGIWAANSGDCPFSWANPTSPFGPSRNTSSKSESSRPFFEC</sequence>
<proteinExistence type="predicted"/>